<dbReference type="Pfam" id="PF17921">
    <property type="entry name" value="Integrase_H2C2"/>
    <property type="match status" value="1"/>
</dbReference>
<protein>
    <recommendedName>
        <fullName evidence="1">Integrase zinc-binding domain-containing protein</fullName>
    </recommendedName>
</protein>
<reference evidence="2" key="1">
    <citation type="journal article" date="2022" name="Front. Genet.">
        <title>Chromosome-Scale Assembly of the Dendrobium nobile Genome Provides Insights Into the Molecular Mechanism of the Biosynthesis of the Medicinal Active Ingredient of Dendrobium.</title>
        <authorList>
            <person name="Xu Q."/>
            <person name="Niu S.-C."/>
            <person name="Li K.-L."/>
            <person name="Zheng P.-J."/>
            <person name="Zhang X.-J."/>
            <person name="Jia Y."/>
            <person name="Liu Y."/>
            <person name="Niu Y.-X."/>
            <person name="Yu L.-H."/>
            <person name="Chen D.-F."/>
            <person name="Zhang G.-Q."/>
        </authorList>
    </citation>
    <scope>NUCLEOTIDE SEQUENCE</scope>
    <source>
        <tissue evidence="2">Leaf</tissue>
    </source>
</reference>
<evidence type="ECO:0000313" key="3">
    <source>
        <dbReference type="Proteomes" id="UP000829196"/>
    </source>
</evidence>
<gene>
    <name evidence="2" type="ORF">KFK09_017200</name>
</gene>
<dbReference type="AlphaFoldDB" id="A0A8T3B0E0"/>
<sequence>MGELQELAMSIPLMLNWGAIKEESMQDEELGKIRADLLKNETNHPSNEGERLLYQGRLVMLRTSAHIPQLLQEFQKNTVGGHSGIQKTYGRLATELYWRGMHKGVEEMVARCEVC</sequence>
<keyword evidence="3" id="KW-1185">Reference proteome</keyword>
<dbReference type="InterPro" id="IPR041588">
    <property type="entry name" value="Integrase_H2C2"/>
</dbReference>
<feature type="domain" description="Integrase zinc-binding" evidence="1">
    <location>
        <begin position="65"/>
        <end position="115"/>
    </location>
</feature>
<dbReference type="EMBL" id="JAGYWB010000012">
    <property type="protein sequence ID" value="KAI0502253.1"/>
    <property type="molecule type" value="Genomic_DNA"/>
</dbReference>
<comment type="caution">
    <text evidence="2">The sequence shown here is derived from an EMBL/GenBank/DDBJ whole genome shotgun (WGS) entry which is preliminary data.</text>
</comment>
<dbReference type="Gene3D" id="1.10.340.70">
    <property type="match status" value="1"/>
</dbReference>
<organism evidence="2 3">
    <name type="scientific">Dendrobium nobile</name>
    <name type="common">Orchid</name>
    <dbReference type="NCBI Taxonomy" id="94219"/>
    <lineage>
        <taxon>Eukaryota</taxon>
        <taxon>Viridiplantae</taxon>
        <taxon>Streptophyta</taxon>
        <taxon>Embryophyta</taxon>
        <taxon>Tracheophyta</taxon>
        <taxon>Spermatophyta</taxon>
        <taxon>Magnoliopsida</taxon>
        <taxon>Liliopsida</taxon>
        <taxon>Asparagales</taxon>
        <taxon>Orchidaceae</taxon>
        <taxon>Epidendroideae</taxon>
        <taxon>Malaxideae</taxon>
        <taxon>Dendrobiinae</taxon>
        <taxon>Dendrobium</taxon>
    </lineage>
</organism>
<proteinExistence type="predicted"/>
<name>A0A8T3B0E0_DENNO</name>
<dbReference type="SMR" id="A0A8T3B0E0"/>
<dbReference type="OrthoDB" id="425619at2759"/>
<evidence type="ECO:0000259" key="1">
    <source>
        <dbReference type="Pfam" id="PF17921"/>
    </source>
</evidence>
<accession>A0A8T3B0E0</accession>
<evidence type="ECO:0000313" key="2">
    <source>
        <dbReference type="EMBL" id="KAI0502253.1"/>
    </source>
</evidence>
<dbReference type="Proteomes" id="UP000829196">
    <property type="component" value="Unassembled WGS sequence"/>
</dbReference>